<accession>G0UNQ8</accession>
<reference evidence="1" key="1">
    <citation type="journal article" date="2012" name="Proc. Natl. Acad. Sci. U.S.A.">
        <title>Antigenic diversity is generated by distinct evolutionary mechanisms in African trypanosome species.</title>
        <authorList>
            <person name="Jackson A.P."/>
            <person name="Berry A."/>
            <person name="Aslett M."/>
            <person name="Allison H.C."/>
            <person name="Burton P."/>
            <person name="Vavrova-Anderson J."/>
            <person name="Brown R."/>
            <person name="Browne H."/>
            <person name="Corton N."/>
            <person name="Hauser H."/>
            <person name="Gamble J."/>
            <person name="Gilderthorp R."/>
            <person name="Marcello L."/>
            <person name="McQuillan J."/>
            <person name="Otto T.D."/>
            <person name="Quail M.A."/>
            <person name="Sanders M.J."/>
            <person name="van Tonder A."/>
            <person name="Ginger M.L."/>
            <person name="Field M.C."/>
            <person name="Barry J.D."/>
            <person name="Hertz-Fowler C."/>
            <person name="Berriman M."/>
        </authorList>
    </citation>
    <scope>NUCLEOTIDE SEQUENCE</scope>
    <source>
        <strain evidence="1">IL3000</strain>
    </source>
</reference>
<name>G0UNQ8_TRYCI</name>
<evidence type="ECO:0000313" key="1">
    <source>
        <dbReference type="EMBL" id="CCC91019.1"/>
    </source>
</evidence>
<dbReference type="EMBL" id="HE575319">
    <property type="protein sequence ID" value="CCC91019.1"/>
    <property type="molecule type" value="Genomic_DNA"/>
</dbReference>
<organism evidence="1">
    <name type="scientific">Trypanosoma congolense (strain IL3000)</name>
    <dbReference type="NCBI Taxonomy" id="1068625"/>
    <lineage>
        <taxon>Eukaryota</taxon>
        <taxon>Discoba</taxon>
        <taxon>Euglenozoa</taxon>
        <taxon>Kinetoplastea</taxon>
        <taxon>Metakinetoplastina</taxon>
        <taxon>Trypanosomatida</taxon>
        <taxon>Trypanosomatidae</taxon>
        <taxon>Trypanosoma</taxon>
        <taxon>Nannomonas</taxon>
    </lineage>
</organism>
<sequence length="118" mass="13681">MFLYSVRCFLSDYSYYCCFSPLEKENYSPLQSLPSYFTVASMPRTLAPASTFHKKCPPFPSARLEVWRFFHSALRQPCQRHTPVTKTTAATVPPPCRTPLYPFTQNRGMRVCKKKKTN</sequence>
<proteinExistence type="predicted"/>
<gene>
    <name evidence="1" type="ORF">TCIL3000_6_2610</name>
</gene>
<protein>
    <submittedName>
        <fullName evidence="1">Uncharacterized protein</fullName>
    </submittedName>
</protein>
<dbReference type="AlphaFoldDB" id="G0UNQ8"/>